<dbReference type="GO" id="GO:0005524">
    <property type="term" value="F:ATP binding"/>
    <property type="evidence" value="ECO:0007669"/>
    <property type="project" value="UniProtKB-KW"/>
</dbReference>
<evidence type="ECO:0000256" key="7">
    <source>
        <dbReference type="ARBA" id="ARBA00022679"/>
    </source>
</evidence>
<keyword evidence="4" id="KW-0963">Cytoplasm</keyword>
<protein>
    <recommendedName>
        <fullName evidence="17">Phosphomevalonate kinase</fullName>
        <ecNumber evidence="3">2.7.4.2</ecNumber>
    </recommendedName>
</protein>
<dbReference type="PANTHER" id="PTHR13101">
    <property type="entry name" value="PHOSPHOMEVALONATE KINASE"/>
    <property type="match status" value="1"/>
</dbReference>
<comment type="subcellular location">
    <subcellularLocation>
        <location evidence="1">Cytoplasm</location>
        <location evidence="1">Cytosol</location>
    </subcellularLocation>
</comment>
<keyword evidence="12" id="KW-0752">Steroid biosynthesis</keyword>
<evidence type="ECO:0000256" key="2">
    <source>
        <dbReference type="ARBA" id="ARBA00005017"/>
    </source>
</evidence>
<reference evidence="19" key="1">
    <citation type="submission" date="2021-10" db="EMBL/GenBank/DDBJ databases">
        <title>Melipona bicolor Genome sequencing and assembly.</title>
        <authorList>
            <person name="Araujo N.S."/>
            <person name="Arias M.C."/>
        </authorList>
    </citation>
    <scope>NUCLEOTIDE SEQUENCE</scope>
    <source>
        <strain evidence="19">USP_2M_L1-L4_2017</strain>
        <tissue evidence="19">Whole body</tissue>
    </source>
</reference>
<dbReference type="FunFam" id="3.40.50.300:FF:001026">
    <property type="entry name" value="Phosphomevalonate kinase"/>
    <property type="match status" value="1"/>
</dbReference>
<evidence type="ECO:0000256" key="1">
    <source>
        <dbReference type="ARBA" id="ARBA00004514"/>
    </source>
</evidence>
<feature type="binding site" evidence="18">
    <location>
        <position position="207"/>
    </location>
    <ligand>
        <name>ATP</name>
        <dbReference type="ChEBI" id="CHEBI:30616"/>
    </ligand>
</feature>
<keyword evidence="13" id="KW-0756">Sterol biosynthesis</keyword>
<dbReference type="Pfam" id="PF04275">
    <property type="entry name" value="P-mevalo_kinase"/>
    <property type="match status" value="1"/>
</dbReference>
<accession>A0AA40G3Q2</accession>
<evidence type="ECO:0000256" key="16">
    <source>
        <dbReference type="ARBA" id="ARBA00023221"/>
    </source>
</evidence>
<keyword evidence="10" id="KW-0152">Cholesterol biosynthesis</keyword>
<proteinExistence type="predicted"/>
<evidence type="ECO:0000313" key="19">
    <source>
        <dbReference type="EMBL" id="KAK1130264.1"/>
    </source>
</evidence>
<feature type="binding site" evidence="18">
    <location>
        <position position="167"/>
    </location>
    <ligand>
        <name>ATP</name>
        <dbReference type="ChEBI" id="CHEBI:30616"/>
    </ligand>
</feature>
<evidence type="ECO:0000256" key="6">
    <source>
        <dbReference type="ARBA" id="ARBA00022548"/>
    </source>
</evidence>
<evidence type="ECO:0000256" key="13">
    <source>
        <dbReference type="ARBA" id="ARBA00023011"/>
    </source>
</evidence>
<dbReference type="PIRSF" id="PIRSF036639">
    <property type="entry name" value="PMK_anim"/>
    <property type="match status" value="1"/>
</dbReference>
<dbReference type="NCBIfam" id="TIGR01223">
    <property type="entry name" value="Pmev_kin_anim"/>
    <property type="match status" value="1"/>
</dbReference>
<dbReference type="GO" id="GO:0019287">
    <property type="term" value="P:isopentenyl diphosphate biosynthetic process, mevalonate pathway"/>
    <property type="evidence" value="ECO:0007669"/>
    <property type="project" value="TreeGrafter"/>
</dbReference>
<keyword evidence="7" id="KW-0808">Transferase</keyword>
<evidence type="ECO:0000256" key="17">
    <source>
        <dbReference type="ARBA" id="ARBA00034549"/>
    </source>
</evidence>
<keyword evidence="14" id="KW-0443">Lipid metabolism</keyword>
<keyword evidence="11 18" id="KW-0067">ATP-binding</keyword>
<feature type="binding site" evidence="18">
    <location>
        <begin position="40"/>
        <end position="46"/>
    </location>
    <ligand>
        <name>ATP</name>
        <dbReference type="ChEBI" id="CHEBI:30616"/>
    </ligand>
</feature>
<dbReference type="Proteomes" id="UP001177670">
    <property type="component" value="Unassembled WGS sequence"/>
</dbReference>
<dbReference type="EC" id="2.7.4.2" evidence="3"/>
<evidence type="ECO:0000256" key="18">
    <source>
        <dbReference type="PIRSR" id="PIRSR036639-1"/>
    </source>
</evidence>
<dbReference type="GO" id="GO:0006695">
    <property type="term" value="P:cholesterol biosynthetic process"/>
    <property type="evidence" value="ECO:0007669"/>
    <property type="project" value="UniProtKB-KW"/>
</dbReference>
<evidence type="ECO:0000256" key="11">
    <source>
        <dbReference type="ARBA" id="ARBA00022840"/>
    </source>
</evidence>
<keyword evidence="9" id="KW-0418">Kinase</keyword>
<evidence type="ECO:0000256" key="3">
    <source>
        <dbReference type="ARBA" id="ARBA00012958"/>
    </source>
</evidence>
<keyword evidence="15" id="KW-1207">Sterol metabolism</keyword>
<dbReference type="PANTHER" id="PTHR13101:SF1">
    <property type="entry name" value="PHOSPHOMEVALONATE KINASE"/>
    <property type="match status" value="1"/>
</dbReference>
<name>A0AA40G3Q2_9HYME</name>
<evidence type="ECO:0000256" key="10">
    <source>
        <dbReference type="ARBA" id="ARBA00022778"/>
    </source>
</evidence>
<keyword evidence="6" id="KW-0153">Cholesterol metabolism</keyword>
<evidence type="ECO:0000256" key="4">
    <source>
        <dbReference type="ARBA" id="ARBA00022490"/>
    </source>
</evidence>
<evidence type="ECO:0000256" key="15">
    <source>
        <dbReference type="ARBA" id="ARBA00023166"/>
    </source>
</evidence>
<sequence>MQRANSKCKFNMATDQFTDVSEISYKNSFRPQIILLFSGKRKSGKDYITNTLHERIGSDKSVIIRLSGPIKFHWAKTRGLNVDELLGDGKYKENYRLEMAKWGENIRNKDYGYFCRAALEMYNAFSKLIWIVSDARRKTDIQWFAENFGDICKTIRIESDDLVRNKRGWVFSPGIDDSETECNLDDINTWDLKVTNNSENINCILEQILKLIT</sequence>
<dbReference type="GO" id="GO:0004631">
    <property type="term" value="F:phosphomevalonate kinase activity"/>
    <property type="evidence" value="ECO:0007669"/>
    <property type="project" value="UniProtKB-EC"/>
</dbReference>
<evidence type="ECO:0000256" key="8">
    <source>
        <dbReference type="ARBA" id="ARBA00022741"/>
    </source>
</evidence>
<comment type="pathway">
    <text evidence="2">Isoprenoid biosynthesis; isopentenyl diphosphate biosynthesis via mevalonate pathway; isopentenyl diphosphate from (R)-mevalonate: step 2/3.</text>
</comment>
<keyword evidence="20" id="KW-1185">Reference proteome</keyword>
<evidence type="ECO:0000256" key="9">
    <source>
        <dbReference type="ARBA" id="ARBA00022777"/>
    </source>
</evidence>
<keyword evidence="5" id="KW-0444">Lipid biosynthesis</keyword>
<evidence type="ECO:0000256" key="14">
    <source>
        <dbReference type="ARBA" id="ARBA00023098"/>
    </source>
</evidence>
<dbReference type="InterPro" id="IPR005919">
    <property type="entry name" value="Pmev_kin_anim"/>
</dbReference>
<gene>
    <name evidence="19" type="ORF">K0M31_018403</name>
</gene>
<dbReference type="Gene3D" id="3.40.50.300">
    <property type="entry name" value="P-loop containing nucleotide triphosphate hydrolases"/>
    <property type="match status" value="1"/>
</dbReference>
<dbReference type="EMBL" id="JAHYIQ010000007">
    <property type="protein sequence ID" value="KAK1130264.1"/>
    <property type="molecule type" value="Genomic_DNA"/>
</dbReference>
<keyword evidence="16" id="KW-0753">Steroid metabolism</keyword>
<dbReference type="AlphaFoldDB" id="A0AA40G3Q2"/>
<feature type="binding site" evidence="18">
    <location>
        <position position="197"/>
    </location>
    <ligand>
        <name>substrate</name>
    </ligand>
</feature>
<organism evidence="19 20">
    <name type="scientific">Melipona bicolor</name>
    <dbReference type="NCBI Taxonomy" id="60889"/>
    <lineage>
        <taxon>Eukaryota</taxon>
        <taxon>Metazoa</taxon>
        <taxon>Ecdysozoa</taxon>
        <taxon>Arthropoda</taxon>
        <taxon>Hexapoda</taxon>
        <taxon>Insecta</taxon>
        <taxon>Pterygota</taxon>
        <taxon>Neoptera</taxon>
        <taxon>Endopterygota</taxon>
        <taxon>Hymenoptera</taxon>
        <taxon>Apocrita</taxon>
        <taxon>Aculeata</taxon>
        <taxon>Apoidea</taxon>
        <taxon>Anthophila</taxon>
        <taxon>Apidae</taxon>
        <taxon>Melipona</taxon>
    </lineage>
</organism>
<keyword evidence="8 18" id="KW-0547">Nucleotide-binding</keyword>
<evidence type="ECO:0000256" key="5">
    <source>
        <dbReference type="ARBA" id="ARBA00022516"/>
    </source>
</evidence>
<dbReference type="GO" id="GO:0005829">
    <property type="term" value="C:cytosol"/>
    <property type="evidence" value="ECO:0007669"/>
    <property type="project" value="UniProtKB-SubCell"/>
</dbReference>
<evidence type="ECO:0000256" key="12">
    <source>
        <dbReference type="ARBA" id="ARBA00022955"/>
    </source>
</evidence>
<dbReference type="InterPro" id="IPR027417">
    <property type="entry name" value="P-loop_NTPase"/>
</dbReference>
<evidence type="ECO:0000313" key="20">
    <source>
        <dbReference type="Proteomes" id="UP001177670"/>
    </source>
</evidence>
<comment type="caution">
    <text evidence="19">The sequence shown here is derived from an EMBL/GenBank/DDBJ whole genome shotgun (WGS) entry which is preliminary data.</text>
</comment>